<evidence type="ECO:0000256" key="1">
    <source>
        <dbReference type="SAM" id="SignalP"/>
    </source>
</evidence>
<dbReference type="AlphaFoldDB" id="A0A1G7Q623"/>
<keyword evidence="3" id="KW-1185">Reference proteome</keyword>
<reference evidence="2 3" key="1">
    <citation type="submission" date="2016-10" db="EMBL/GenBank/DDBJ databases">
        <authorList>
            <person name="de Groot N.N."/>
        </authorList>
    </citation>
    <scope>NUCLEOTIDE SEQUENCE [LARGE SCALE GENOMIC DNA]</scope>
    <source>
        <strain evidence="2 3">GAS232</strain>
    </source>
</reference>
<dbReference type="InterPro" id="IPR017801">
    <property type="entry name" value="DUF3738"/>
</dbReference>
<gene>
    <name evidence="2" type="ORF">SAMN05444167_3762</name>
</gene>
<sequence>MGMRFRRLLPLLFAVALPAQQPATPPGGAPVPWETISIHVTDPAHADNGFEHNVANGLSQHAMTINFFIAAAYTFTIFPTKDLIEGLPDWAKDTKYDVEARVAPEDAAAYKKLTSLSIPDTARAFATQQYTGEMLMDQALLEDRFHIKMHTELRERNVFLLTVAKGGIKMKAAADPAHGSAIFDAGHTSGRGIGHISGKGIPVSFIGNILSMPAGGIVVDQSGDVGQYDFELHFAPQNMDTAAAGASNDPDFFTAIQEQLGLKLTRGKAQVPVVVIDHIEKPSDN</sequence>
<organism evidence="2 3">
    <name type="scientific">Terriglobus roseus</name>
    <dbReference type="NCBI Taxonomy" id="392734"/>
    <lineage>
        <taxon>Bacteria</taxon>
        <taxon>Pseudomonadati</taxon>
        <taxon>Acidobacteriota</taxon>
        <taxon>Terriglobia</taxon>
        <taxon>Terriglobales</taxon>
        <taxon>Acidobacteriaceae</taxon>
        <taxon>Terriglobus</taxon>
    </lineage>
</organism>
<dbReference type="EMBL" id="LT629690">
    <property type="protein sequence ID" value="SDF93923.1"/>
    <property type="molecule type" value="Genomic_DNA"/>
</dbReference>
<protein>
    <submittedName>
        <fullName evidence="2">Soil-associated protein, TIGR03435 family</fullName>
    </submittedName>
</protein>
<dbReference type="NCBIfam" id="TIGR03435">
    <property type="entry name" value="Soli_TIGR03435"/>
    <property type="match status" value="1"/>
</dbReference>
<feature type="chain" id="PRO_5009242413" evidence="1">
    <location>
        <begin position="24"/>
        <end position="285"/>
    </location>
</feature>
<evidence type="ECO:0000313" key="2">
    <source>
        <dbReference type="EMBL" id="SDF93923.1"/>
    </source>
</evidence>
<name>A0A1G7Q623_9BACT</name>
<evidence type="ECO:0000313" key="3">
    <source>
        <dbReference type="Proteomes" id="UP000182427"/>
    </source>
</evidence>
<accession>A0A1G7Q623</accession>
<proteinExistence type="predicted"/>
<keyword evidence="1" id="KW-0732">Signal</keyword>
<dbReference type="Proteomes" id="UP000182427">
    <property type="component" value="Chromosome I"/>
</dbReference>
<feature type="signal peptide" evidence="1">
    <location>
        <begin position="1"/>
        <end position="23"/>
    </location>
</feature>
<dbReference type="OrthoDB" id="109375at2"/>
<dbReference type="Pfam" id="PF12543">
    <property type="entry name" value="DUF3738"/>
    <property type="match status" value="1"/>
</dbReference>